<dbReference type="CDD" id="cd02516">
    <property type="entry name" value="CDP-ME_synthetase"/>
    <property type="match status" value="1"/>
</dbReference>
<dbReference type="GO" id="GO:0019288">
    <property type="term" value="P:isopentenyl diphosphate biosynthetic process, methylerythritol 4-phosphate pathway"/>
    <property type="evidence" value="ECO:0007669"/>
    <property type="project" value="UniProtKB-UniPathway"/>
</dbReference>
<keyword evidence="7" id="KW-0548">Nucleotidyltransferase</keyword>
<dbReference type="PANTHER" id="PTHR32125:SF4">
    <property type="entry name" value="2-C-METHYL-D-ERYTHRITOL 4-PHOSPHATE CYTIDYLYLTRANSFERASE, CHLOROPLASTIC"/>
    <property type="match status" value="1"/>
</dbReference>
<evidence type="ECO:0000256" key="3">
    <source>
        <dbReference type="ARBA" id="ARBA00004709"/>
    </source>
</evidence>
<evidence type="ECO:0000256" key="6">
    <source>
        <dbReference type="ARBA" id="ARBA00022679"/>
    </source>
</evidence>
<dbReference type="InterPro" id="IPR018294">
    <property type="entry name" value="ISPD_synthase_CS"/>
</dbReference>
<evidence type="ECO:0000256" key="2">
    <source>
        <dbReference type="ARBA" id="ARBA00001968"/>
    </source>
</evidence>
<dbReference type="HAMAP" id="MF_01520">
    <property type="entry name" value="IspDF"/>
    <property type="match status" value="1"/>
</dbReference>
<keyword evidence="10" id="KW-0456">Lyase</keyword>
<comment type="catalytic activity">
    <reaction evidence="1">
        <text>4-CDP-2-C-methyl-D-erythritol 2-phosphate = 2-C-methyl-D-erythritol 2,4-cyclic diphosphate + CMP</text>
        <dbReference type="Rhea" id="RHEA:23864"/>
        <dbReference type="ChEBI" id="CHEBI:57919"/>
        <dbReference type="ChEBI" id="CHEBI:58483"/>
        <dbReference type="ChEBI" id="CHEBI:60377"/>
        <dbReference type="EC" id="4.6.1.12"/>
    </reaction>
</comment>
<evidence type="ECO:0000256" key="7">
    <source>
        <dbReference type="ARBA" id="ARBA00022695"/>
    </source>
</evidence>
<keyword evidence="8" id="KW-0479">Metal-binding</keyword>
<dbReference type="CDD" id="cd00554">
    <property type="entry name" value="MECDP_synthase"/>
    <property type="match status" value="1"/>
</dbReference>
<dbReference type="InterPro" id="IPR036571">
    <property type="entry name" value="MECDP_synthase_sf"/>
</dbReference>
<dbReference type="Gene3D" id="3.30.1330.50">
    <property type="entry name" value="2-C-methyl-D-erythritol 2,4-cyclodiphosphate synthase"/>
    <property type="match status" value="1"/>
</dbReference>
<dbReference type="InterPro" id="IPR050088">
    <property type="entry name" value="IspD/TarI_cytidylyltransf_bact"/>
</dbReference>
<dbReference type="GO" id="GO:0050518">
    <property type="term" value="F:2-C-methyl-D-erythritol 4-phosphate cytidylyltransferase activity"/>
    <property type="evidence" value="ECO:0007669"/>
    <property type="project" value="InterPro"/>
</dbReference>
<evidence type="ECO:0000259" key="12">
    <source>
        <dbReference type="Pfam" id="PF02542"/>
    </source>
</evidence>
<comment type="similarity">
    <text evidence="5">Belongs to the IspD/TarI cytidylyltransferase family. IspD subfamily.</text>
</comment>
<dbReference type="NCBIfam" id="TIGR00453">
    <property type="entry name" value="ispD"/>
    <property type="match status" value="1"/>
</dbReference>
<dbReference type="PROSITE" id="PS01350">
    <property type="entry name" value="ISPF"/>
    <property type="match status" value="1"/>
</dbReference>
<dbReference type="SUPFAM" id="SSF69765">
    <property type="entry name" value="IpsF-like"/>
    <property type="match status" value="1"/>
</dbReference>
<feature type="domain" description="2-C-methyl-D-erythritol 2,4-cyclodiphosphate synthase" evidence="12">
    <location>
        <begin position="230"/>
        <end position="381"/>
    </location>
</feature>
<dbReference type="GO" id="GO:0008685">
    <property type="term" value="F:2-C-methyl-D-erythritol 2,4-cyclodiphosphate synthase activity"/>
    <property type="evidence" value="ECO:0007669"/>
    <property type="project" value="UniProtKB-EC"/>
</dbReference>
<dbReference type="HAMAP" id="MF_00107">
    <property type="entry name" value="IspF"/>
    <property type="match status" value="1"/>
</dbReference>
<evidence type="ECO:0000256" key="5">
    <source>
        <dbReference type="ARBA" id="ARBA00009789"/>
    </source>
</evidence>
<dbReference type="InterPro" id="IPR034683">
    <property type="entry name" value="IspD/TarI"/>
</dbReference>
<dbReference type="InterPro" id="IPR003526">
    <property type="entry name" value="MECDP_synthase"/>
</dbReference>
<comment type="cofactor">
    <cofactor evidence="2">
        <name>a divalent metal cation</name>
        <dbReference type="ChEBI" id="CHEBI:60240"/>
    </cofactor>
</comment>
<name>A0A6J6CCN3_9ZZZZ</name>
<dbReference type="HAMAP" id="MF_00108">
    <property type="entry name" value="IspD"/>
    <property type="match status" value="1"/>
</dbReference>
<accession>A0A6J6CCN3</accession>
<dbReference type="Gene3D" id="3.90.550.10">
    <property type="entry name" value="Spore Coat Polysaccharide Biosynthesis Protein SpsA, Chain A"/>
    <property type="match status" value="1"/>
</dbReference>
<dbReference type="GO" id="GO:0046872">
    <property type="term" value="F:metal ion binding"/>
    <property type="evidence" value="ECO:0007669"/>
    <property type="project" value="UniProtKB-KW"/>
</dbReference>
<evidence type="ECO:0000256" key="4">
    <source>
        <dbReference type="ARBA" id="ARBA00004787"/>
    </source>
</evidence>
<protein>
    <submittedName>
        <fullName evidence="13">Unannotated protein</fullName>
    </submittedName>
</protein>
<evidence type="ECO:0000256" key="9">
    <source>
        <dbReference type="ARBA" id="ARBA00023229"/>
    </source>
</evidence>
<dbReference type="InterPro" id="IPR020555">
    <property type="entry name" value="MECDP_synthase_CS"/>
</dbReference>
<evidence type="ECO:0000256" key="10">
    <source>
        <dbReference type="ARBA" id="ARBA00023239"/>
    </source>
</evidence>
<sequence>MTQRSVAVVLLAAGKGERLGAKAPKAFVELAGKSLLEHSVFRALATENLKQLIIAVPETHFEETLDFEKQLSNQGVDIRVVVGGSTRQESVSESLAVLSGGIDIVLVHDSARSLASTELFNRVAEAVFENQIGVIPALQVADTIKRYKGDVIQETIERSDLVRAQTPQGFPASVLVAAHVGATAEFTDDAALIQSFGGTVMMIPGEEQAMKITTSEDFERAQTYLLAHARTGIGSDAHRFSNDKNKSLFLGCLEWPGELALEGHSDGDVIAHSVVDSLLSAAQLGDIGSNFGVDRPEFAGASGEVFLKATLELLREQNFEPVNVSVQLIGNRPKLAPRRLEVETHLGAIIGAPVSVSATTTDGMGFLGSDEGLAAVATSLVRKVGLGS</sequence>
<gene>
    <name evidence="13" type="ORF">UFOPK1537_00176</name>
</gene>
<comment type="pathway">
    <text evidence="3">Isoprenoid biosynthesis; isopentenyl diphosphate biosynthesis via DXP pathway; isopentenyl diphosphate from 1-deoxy-D-xylulose 5-phosphate: step 4/6.</text>
</comment>
<dbReference type="PROSITE" id="PS01295">
    <property type="entry name" value="ISPD"/>
    <property type="match status" value="1"/>
</dbReference>
<organism evidence="13">
    <name type="scientific">freshwater metagenome</name>
    <dbReference type="NCBI Taxonomy" id="449393"/>
    <lineage>
        <taxon>unclassified sequences</taxon>
        <taxon>metagenomes</taxon>
        <taxon>ecological metagenomes</taxon>
    </lineage>
</organism>
<dbReference type="AlphaFoldDB" id="A0A6J6CCN3"/>
<evidence type="ECO:0000256" key="11">
    <source>
        <dbReference type="ARBA" id="ARBA00023268"/>
    </source>
</evidence>
<dbReference type="FunFam" id="3.90.550.10:FF:000003">
    <property type="entry name" value="2-C-methyl-D-erythritol 4-phosphate cytidylyltransferase"/>
    <property type="match status" value="1"/>
</dbReference>
<dbReference type="InterPro" id="IPR026596">
    <property type="entry name" value="IspD/F"/>
</dbReference>
<dbReference type="InterPro" id="IPR001228">
    <property type="entry name" value="IspD"/>
</dbReference>
<comment type="pathway">
    <text evidence="4">Isoprenoid biosynthesis; isopentenyl diphosphate biosynthesis via DXP pathway; isopentenyl diphosphate from 1-deoxy-D-xylulose 5-phosphate: step 2/6.</text>
</comment>
<dbReference type="EMBL" id="CAEZSX010000013">
    <property type="protein sequence ID" value="CAB4548964.1"/>
    <property type="molecule type" value="Genomic_DNA"/>
</dbReference>
<dbReference type="SUPFAM" id="SSF53448">
    <property type="entry name" value="Nucleotide-diphospho-sugar transferases"/>
    <property type="match status" value="1"/>
</dbReference>
<dbReference type="Pfam" id="PF02542">
    <property type="entry name" value="YgbB"/>
    <property type="match status" value="1"/>
</dbReference>
<dbReference type="UniPathway" id="UPA00056">
    <property type="reaction ID" value="UER00093"/>
</dbReference>
<dbReference type="PANTHER" id="PTHR32125">
    <property type="entry name" value="2-C-METHYL-D-ERYTHRITOL 4-PHOSPHATE CYTIDYLYLTRANSFERASE, CHLOROPLASTIC"/>
    <property type="match status" value="1"/>
</dbReference>
<keyword evidence="9" id="KW-0414">Isoprene biosynthesis</keyword>
<keyword evidence="6" id="KW-0808">Transferase</keyword>
<dbReference type="NCBIfam" id="TIGR00151">
    <property type="entry name" value="ispF"/>
    <property type="match status" value="1"/>
</dbReference>
<evidence type="ECO:0000313" key="13">
    <source>
        <dbReference type="EMBL" id="CAB4548964.1"/>
    </source>
</evidence>
<evidence type="ECO:0000256" key="1">
    <source>
        <dbReference type="ARBA" id="ARBA00000200"/>
    </source>
</evidence>
<dbReference type="Pfam" id="PF01128">
    <property type="entry name" value="IspD"/>
    <property type="match status" value="1"/>
</dbReference>
<evidence type="ECO:0000256" key="8">
    <source>
        <dbReference type="ARBA" id="ARBA00022723"/>
    </source>
</evidence>
<proteinExistence type="inferred from homology"/>
<dbReference type="GO" id="GO:0016114">
    <property type="term" value="P:terpenoid biosynthetic process"/>
    <property type="evidence" value="ECO:0007669"/>
    <property type="project" value="InterPro"/>
</dbReference>
<keyword evidence="11" id="KW-0511">Multifunctional enzyme</keyword>
<dbReference type="InterPro" id="IPR029044">
    <property type="entry name" value="Nucleotide-diphossugar_trans"/>
</dbReference>
<reference evidence="13" key="1">
    <citation type="submission" date="2020-05" db="EMBL/GenBank/DDBJ databases">
        <authorList>
            <person name="Chiriac C."/>
            <person name="Salcher M."/>
            <person name="Ghai R."/>
            <person name="Kavagutti S V."/>
        </authorList>
    </citation>
    <scope>NUCLEOTIDE SEQUENCE</scope>
</reference>